<gene>
    <name evidence="3" type="ORF">SAMN05216252_10244</name>
</gene>
<evidence type="ECO:0000256" key="2">
    <source>
        <dbReference type="SAM" id="Phobius"/>
    </source>
</evidence>
<dbReference type="EMBL" id="FZOF01000002">
    <property type="protein sequence ID" value="SNR96743.1"/>
    <property type="molecule type" value="Genomic_DNA"/>
</dbReference>
<feature type="transmembrane region" description="Helical" evidence="2">
    <location>
        <begin position="313"/>
        <end position="334"/>
    </location>
</feature>
<name>A0A239AP53_9ACTN</name>
<accession>A0A239AP53</accession>
<dbReference type="Proteomes" id="UP000198280">
    <property type="component" value="Unassembled WGS sequence"/>
</dbReference>
<sequence length="384" mass="39616">MTRARAGARAGARSSGALPTVLSVLGVLFALLGLGAASAPAALAADNGRWSVFPAPAAGAKDRSPTAQERPFFTLEADPGTTLRDKVSVSNLSGEPMTFRLYGADAYNTPRDGGFAVRGADEKNTDVGSWVRLARSSITIPARTRADVPFTVTVPADASPGDHPGAIVALDTRVGTAPGDVRVGIRRAVGARIYLRVAGPGLAALTVENVAVGHGGPLFPGTGDSHATIRYTLVNRGNVSITPRLAVTARGLFGRTLLDRPARTLPLELLPGRRVELTEPWSGAPQFDRVTVRLRVTAVRADVDETGGASFLAVPWAAVGLVLALLGGLVLLLLRIRARRRAAEADPAAQEDPYRAGDTDLAARAGGGPDDPGATGATVGGRTA</sequence>
<reference evidence="3 4" key="1">
    <citation type="submission" date="2017-06" db="EMBL/GenBank/DDBJ databases">
        <authorList>
            <person name="Kim H.J."/>
            <person name="Triplett B.A."/>
        </authorList>
    </citation>
    <scope>NUCLEOTIDE SEQUENCE [LARGE SCALE GENOMIC DNA]</scope>
    <source>
        <strain evidence="3 4">CGMCC 4.1858</strain>
    </source>
</reference>
<keyword evidence="2" id="KW-0472">Membrane</keyword>
<keyword evidence="2" id="KW-0812">Transmembrane</keyword>
<organism evidence="3 4">
    <name type="scientific">Actinacidiphila glaucinigra</name>
    <dbReference type="NCBI Taxonomy" id="235986"/>
    <lineage>
        <taxon>Bacteria</taxon>
        <taxon>Bacillati</taxon>
        <taxon>Actinomycetota</taxon>
        <taxon>Actinomycetes</taxon>
        <taxon>Kitasatosporales</taxon>
        <taxon>Streptomycetaceae</taxon>
        <taxon>Actinacidiphila</taxon>
    </lineage>
</organism>
<evidence type="ECO:0000256" key="1">
    <source>
        <dbReference type="SAM" id="MobiDB-lite"/>
    </source>
</evidence>
<dbReference type="OrthoDB" id="4336304at2"/>
<keyword evidence="4" id="KW-1185">Reference proteome</keyword>
<dbReference type="RefSeq" id="WP_089222245.1">
    <property type="nucleotide sequence ID" value="NZ_FZOF01000002.1"/>
</dbReference>
<feature type="compositionally biased region" description="Low complexity" evidence="1">
    <location>
        <begin position="371"/>
        <end position="384"/>
    </location>
</feature>
<feature type="region of interest" description="Disordered" evidence="1">
    <location>
        <begin position="345"/>
        <end position="384"/>
    </location>
</feature>
<keyword evidence="2" id="KW-1133">Transmembrane helix</keyword>
<protein>
    <recommendedName>
        <fullName evidence="5">DUF916 domain-containing protein</fullName>
    </recommendedName>
</protein>
<evidence type="ECO:0000313" key="3">
    <source>
        <dbReference type="EMBL" id="SNR96743.1"/>
    </source>
</evidence>
<evidence type="ECO:0008006" key="5">
    <source>
        <dbReference type="Google" id="ProtNLM"/>
    </source>
</evidence>
<dbReference type="AlphaFoldDB" id="A0A239AP53"/>
<evidence type="ECO:0000313" key="4">
    <source>
        <dbReference type="Proteomes" id="UP000198280"/>
    </source>
</evidence>
<proteinExistence type="predicted"/>